<organism evidence="6 7">
    <name type="scientific">Peptoclostridium acidaminophilum DSM 3953</name>
    <dbReference type="NCBI Taxonomy" id="1286171"/>
    <lineage>
        <taxon>Bacteria</taxon>
        <taxon>Bacillati</taxon>
        <taxon>Bacillota</taxon>
        <taxon>Clostridia</taxon>
        <taxon>Peptostreptococcales</taxon>
        <taxon>Peptoclostridiaceae</taxon>
        <taxon>Peptoclostridium</taxon>
    </lineage>
</organism>
<dbReference type="Pfam" id="PF01979">
    <property type="entry name" value="Amidohydro_1"/>
    <property type="match status" value="1"/>
</dbReference>
<dbReference type="InterPro" id="IPR011059">
    <property type="entry name" value="Metal-dep_hydrolase_composite"/>
</dbReference>
<keyword evidence="7" id="KW-1185">Reference proteome</keyword>
<dbReference type="SUPFAM" id="SSF51338">
    <property type="entry name" value="Composite domain of metallo-dependent hydrolases"/>
    <property type="match status" value="1"/>
</dbReference>
<dbReference type="GO" id="GO:0050270">
    <property type="term" value="F:S-adenosylhomocysteine deaminase activity"/>
    <property type="evidence" value="ECO:0007669"/>
    <property type="project" value="UniProtKB-UniRule"/>
</dbReference>
<dbReference type="EMBL" id="CP007452">
    <property type="protein sequence ID" value="AHM56854.1"/>
    <property type="molecule type" value="Genomic_DNA"/>
</dbReference>
<dbReference type="STRING" id="1286171.EAL2_c15590"/>
<dbReference type="InterPro" id="IPR006680">
    <property type="entry name" value="Amidohydro-rel"/>
</dbReference>
<comment type="catalytic activity">
    <reaction evidence="4">
        <text>S-adenosyl-L-homocysteine + H2O + H(+) = S-inosyl-L-homocysteine + NH4(+)</text>
        <dbReference type="Rhea" id="RHEA:20716"/>
        <dbReference type="ChEBI" id="CHEBI:15377"/>
        <dbReference type="ChEBI" id="CHEBI:15378"/>
        <dbReference type="ChEBI" id="CHEBI:28938"/>
        <dbReference type="ChEBI" id="CHEBI:57856"/>
        <dbReference type="ChEBI" id="CHEBI:57985"/>
        <dbReference type="EC" id="3.5.4.28"/>
    </reaction>
</comment>
<feature type="domain" description="Amidohydrolase-related" evidence="5">
    <location>
        <begin position="54"/>
        <end position="401"/>
    </location>
</feature>
<keyword evidence="2 4" id="KW-0378">Hydrolase</keyword>
<feature type="binding site" evidence="4">
    <location>
        <position position="297"/>
    </location>
    <ligand>
        <name>Zn(2+)</name>
        <dbReference type="ChEBI" id="CHEBI:29105"/>
    </ligand>
</feature>
<accession>W8T510</accession>
<dbReference type="SUPFAM" id="SSF51556">
    <property type="entry name" value="Metallo-dependent hydrolases"/>
    <property type="match status" value="1"/>
</dbReference>
<keyword evidence="1 4" id="KW-0479">Metal-binding</keyword>
<feature type="binding site" evidence="4">
    <location>
        <position position="209"/>
    </location>
    <ligand>
        <name>Zn(2+)</name>
        <dbReference type="ChEBI" id="CHEBI:29105"/>
    </ligand>
</feature>
<feature type="binding site" evidence="4">
    <location>
        <position position="92"/>
    </location>
    <ligand>
        <name>substrate</name>
    </ligand>
</feature>
<feature type="binding site" evidence="4">
    <location>
        <position position="297"/>
    </location>
    <ligand>
        <name>substrate</name>
    </ligand>
</feature>
<evidence type="ECO:0000256" key="3">
    <source>
        <dbReference type="ARBA" id="ARBA00022833"/>
    </source>
</evidence>
<dbReference type="Gene3D" id="3.20.20.140">
    <property type="entry name" value="Metal-dependent hydrolases"/>
    <property type="match status" value="1"/>
</dbReference>
<comment type="catalytic activity">
    <reaction evidence="4">
        <text>S-methyl-5'-thioadenosine + H2O + H(+) = S-methyl-5'-thioinosine + NH4(+)</text>
        <dbReference type="Rhea" id="RHEA:25025"/>
        <dbReference type="ChEBI" id="CHEBI:15377"/>
        <dbReference type="ChEBI" id="CHEBI:15378"/>
        <dbReference type="ChEBI" id="CHEBI:17509"/>
        <dbReference type="ChEBI" id="CHEBI:28938"/>
        <dbReference type="ChEBI" id="CHEBI:48595"/>
        <dbReference type="EC" id="3.5.4.31"/>
    </reaction>
</comment>
<feature type="binding site" evidence="4">
    <location>
        <position position="182"/>
    </location>
    <ligand>
        <name>substrate</name>
    </ligand>
</feature>
<dbReference type="RefSeq" id="WP_025435833.1">
    <property type="nucleotide sequence ID" value="NZ_CP007452.1"/>
</dbReference>
<evidence type="ECO:0000256" key="4">
    <source>
        <dbReference type="HAMAP-Rule" id="MF_01281"/>
    </source>
</evidence>
<dbReference type="GO" id="GO:0046872">
    <property type="term" value="F:metal ion binding"/>
    <property type="evidence" value="ECO:0007669"/>
    <property type="project" value="UniProtKB-KW"/>
</dbReference>
<dbReference type="Proteomes" id="UP000019591">
    <property type="component" value="Chromosome"/>
</dbReference>
<feature type="binding site" evidence="4">
    <location>
        <position position="63"/>
    </location>
    <ligand>
        <name>Zn(2+)</name>
        <dbReference type="ChEBI" id="CHEBI:29105"/>
    </ligand>
</feature>
<sequence>MKILVEKANIMLFTAAGIEFVKGDIAIEGGKIKSIGKAPEGFTAVKKIDARGMMAMPGLINTHTHLPMSLLRNYADDMPLMEWLEKKVWPVEARLSEEDIYWGSMLSIAELIMSGTTCFNDMYEFADSVAQAAADSGIRGFVANTLFDRTRDGDRELSKTADLFHKWSKNADGRIGVMVAPHAPYTCSDDYLIEASKLASELGTGLHIHLSESRSEVEESIRRNKKTPVRHMQELGIFEGRTLAAHCVHVTGEDIDLLSQNNVCVLNNPASNLKLGNGFAPIEAMLQKGICVSLGTDGACSNNSQNMLEEMKLAALINKGIAENPQAMGAEKVIKMATLSGAKTLGIAGLTGSLEEGKAADIILVDMGAAHMQPVHNMSSAVVYSAQAVDVDTVIVNGKILMENRMLTTINLEYIKKKVLESACRITRV</sequence>
<dbReference type="Gene3D" id="2.30.40.10">
    <property type="entry name" value="Urease, subunit C, domain 1"/>
    <property type="match status" value="1"/>
</dbReference>
<proteinExistence type="inferred from homology"/>
<comment type="cofactor">
    <cofactor evidence="4">
        <name>Zn(2+)</name>
        <dbReference type="ChEBI" id="CHEBI:29105"/>
    </cofactor>
    <text evidence="4">Binds 1 zinc ion per subunit.</text>
</comment>
<feature type="binding site" evidence="4">
    <location>
        <position position="65"/>
    </location>
    <ligand>
        <name>Zn(2+)</name>
        <dbReference type="ChEBI" id="CHEBI:29105"/>
    </ligand>
</feature>
<reference evidence="6 7" key="1">
    <citation type="journal article" date="2014" name="Genome Announc.">
        <title>Complete Genome Sequence of Amino Acid-Utilizing Eubacterium acidaminophilum al-2 (DSM 3953).</title>
        <authorList>
            <person name="Poehlein A."/>
            <person name="Andreesen J.R."/>
            <person name="Daniel R."/>
        </authorList>
    </citation>
    <scope>NUCLEOTIDE SEQUENCE [LARGE SCALE GENOMIC DNA]</scope>
    <source>
        <strain evidence="6 7">DSM 3953</strain>
    </source>
</reference>
<feature type="binding site" evidence="4">
    <location>
        <position position="212"/>
    </location>
    <ligand>
        <name>substrate</name>
    </ligand>
</feature>
<evidence type="ECO:0000256" key="1">
    <source>
        <dbReference type="ARBA" id="ARBA00022723"/>
    </source>
</evidence>
<dbReference type="CDD" id="cd01298">
    <property type="entry name" value="ATZ_TRZ_like"/>
    <property type="match status" value="1"/>
</dbReference>
<dbReference type="GO" id="GO:0090614">
    <property type="term" value="F:5'-methylthioadenosine deaminase activity"/>
    <property type="evidence" value="ECO:0007669"/>
    <property type="project" value="UniProtKB-UniRule"/>
</dbReference>
<dbReference type="AlphaFoldDB" id="W8T510"/>
<protein>
    <recommendedName>
        <fullName evidence="4">5-methylthioadenosine/S-adenosylhomocysteine deaminase</fullName>
        <shortName evidence="4">MTA/SAH deaminase</shortName>
        <ecNumber evidence="4">3.5.4.28</ecNumber>
        <ecNumber evidence="4">3.5.4.31</ecNumber>
    </recommendedName>
</protein>
<dbReference type="HOGENOM" id="CLU_012358_2_1_9"/>
<dbReference type="InterPro" id="IPR023512">
    <property type="entry name" value="Deaminase_MtaD/DadD"/>
</dbReference>
<dbReference type="HAMAP" id="MF_01281">
    <property type="entry name" value="MTA_SAH_deamin"/>
    <property type="match status" value="1"/>
</dbReference>
<gene>
    <name evidence="4 6" type="primary">mtaD</name>
    <name evidence="6" type="ORF">EAL2_c15590</name>
</gene>
<dbReference type="EC" id="3.5.4.28" evidence="4"/>
<dbReference type="InterPro" id="IPR050287">
    <property type="entry name" value="MTA/SAH_deaminase"/>
</dbReference>
<dbReference type="PATRIC" id="fig|1286171.3.peg.1509"/>
<dbReference type="FunFam" id="3.20.20.140:FF:000014">
    <property type="entry name" value="5-methylthioadenosine/S-adenosylhomocysteine deaminase"/>
    <property type="match status" value="1"/>
</dbReference>
<dbReference type="PANTHER" id="PTHR43794">
    <property type="entry name" value="AMINOHYDROLASE SSNA-RELATED"/>
    <property type="match status" value="1"/>
</dbReference>
<evidence type="ECO:0000313" key="7">
    <source>
        <dbReference type="Proteomes" id="UP000019591"/>
    </source>
</evidence>
<dbReference type="eggNOG" id="COG0402">
    <property type="taxonomic scope" value="Bacteria"/>
</dbReference>
<dbReference type="KEGG" id="eac:EAL2_c15590"/>
<dbReference type="EC" id="3.5.4.31" evidence="4"/>
<comment type="function">
    <text evidence="4">Catalyzes the deamination of 5-methylthioadenosine and S-adenosyl-L-homocysteine into 5-methylthioinosine and S-inosyl-L-homocysteine, respectively. Is also able to deaminate adenosine.</text>
</comment>
<evidence type="ECO:0000313" key="6">
    <source>
        <dbReference type="EMBL" id="AHM56854.1"/>
    </source>
</evidence>
<comment type="similarity">
    <text evidence="4">Belongs to the metallo-dependent hydrolases superfamily. MTA/SAH deaminase family.</text>
</comment>
<dbReference type="PANTHER" id="PTHR43794:SF11">
    <property type="entry name" value="AMIDOHYDROLASE-RELATED DOMAIN-CONTAINING PROTEIN"/>
    <property type="match status" value="1"/>
</dbReference>
<keyword evidence="3 4" id="KW-0862">Zinc</keyword>
<evidence type="ECO:0000259" key="5">
    <source>
        <dbReference type="Pfam" id="PF01979"/>
    </source>
</evidence>
<comment type="caution">
    <text evidence="4">Lacks conserved residue(s) required for the propagation of feature annotation.</text>
</comment>
<dbReference type="OrthoDB" id="9807210at2"/>
<dbReference type="InterPro" id="IPR032466">
    <property type="entry name" value="Metal_Hydrolase"/>
</dbReference>
<name>W8T510_PEPAC</name>
<evidence type="ECO:0000256" key="2">
    <source>
        <dbReference type="ARBA" id="ARBA00022801"/>
    </source>
</evidence>